<comment type="caution">
    <text evidence="2">The sequence shown here is derived from an EMBL/GenBank/DDBJ whole genome shotgun (WGS) entry which is preliminary data.</text>
</comment>
<evidence type="ECO:0000313" key="2">
    <source>
        <dbReference type="EMBL" id="TXJ44434.1"/>
    </source>
</evidence>
<gene>
    <name evidence="2" type="ORF">EPJ70_09450</name>
</gene>
<dbReference type="SUPFAM" id="SSF48439">
    <property type="entry name" value="Protein prenylyltransferase"/>
    <property type="match status" value="1"/>
</dbReference>
<dbReference type="InterPro" id="IPR011990">
    <property type="entry name" value="TPR-like_helical_dom_sf"/>
</dbReference>
<dbReference type="AlphaFoldDB" id="A0A5C8F4W3"/>
<protein>
    <recommendedName>
        <fullName evidence="1">Novel STAND NTPase 3 domain-containing protein</fullName>
    </recommendedName>
</protein>
<dbReference type="InterPro" id="IPR049050">
    <property type="entry name" value="nSTAND3"/>
</dbReference>
<evidence type="ECO:0000313" key="3">
    <source>
        <dbReference type="Proteomes" id="UP000324574"/>
    </source>
</evidence>
<dbReference type="InterPro" id="IPR027417">
    <property type="entry name" value="P-loop_NTPase"/>
</dbReference>
<feature type="domain" description="Novel STAND NTPase 3" evidence="1">
    <location>
        <begin position="306"/>
        <end position="413"/>
    </location>
</feature>
<organism evidence="2 3">
    <name type="scientific">Brachyspira aalborgi</name>
    <dbReference type="NCBI Taxonomy" id="29522"/>
    <lineage>
        <taxon>Bacteria</taxon>
        <taxon>Pseudomonadati</taxon>
        <taxon>Spirochaetota</taxon>
        <taxon>Spirochaetia</taxon>
        <taxon>Brachyspirales</taxon>
        <taxon>Brachyspiraceae</taxon>
        <taxon>Brachyspira</taxon>
    </lineage>
</organism>
<dbReference type="SUPFAM" id="SSF52540">
    <property type="entry name" value="P-loop containing nucleoside triphosphate hydrolases"/>
    <property type="match status" value="1"/>
</dbReference>
<dbReference type="Proteomes" id="UP000324574">
    <property type="component" value="Unassembled WGS sequence"/>
</dbReference>
<dbReference type="EMBL" id="SAYG01000009">
    <property type="protein sequence ID" value="TXJ44434.1"/>
    <property type="molecule type" value="Genomic_DNA"/>
</dbReference>
<dbReference type="Pfam" id="PF20720">
    <property type="entry name" value="nSTAND3"/>
    <property type="match status" value="1"/>
</dbReference>
<dbReference type="Pfam" id="PF13289">
    <property type="entry name" value="SIR2_2"/>
    <property type="match status" value="1"/>
</dbReference>
<evidence type="ECO:0000259" key="1">
    <source>
        <dbReference type="Pfam" id="PF20720"/>
    </source>
</evidence>
<reference evidence="2 3" key="1">
    <citation type="journal article" date="1992" name="Lakartidningen">
        <title>[Penicillin V and not amoxicillin is the first choice preparation in acute otitis].</title>
        <authorList>
            <person name="Kamme C."/>
            <person name="Lundgren K."/>
            <person name="Prellner K."/>
        </authorList>
    </citation>
    <scope>NUCLEOTIDE SEQUENCE [LARGE SCALE GENOMIC DNA]</scope>
    <source>
        <strain evidence="2 3">PC3714II</strain>
    </source>
</reference>
<dbReference type="RefSeq" id="WP_147527122.1">
    <property type="nucleotide sequence ID" value="NZ_SAYG01000009.1"/>
</dbReference>
<name>A0A5C8F4W3_9SPIR</name>
<sequence length="770" mass="90185">MIVIEKEGLFKEALSDGVNIFAGSGFSLLPDENNKKLKNVKELSKTICEVFLPNNKYIDELDKLSELAVNSVGKKEFKDFLIKEYTVSSYNKLYDELNKININSFITTNIDNIVHCVIDNSNRYYLFDKTLGAVKRNGIALEYIPLHGCVNNIEGELLFTKTQIASASSLQSSLFEAMRVRLSEKPTLFIGYGFGDSSTDYSLSQLFTNRKYPYWILCLPNNKDVDYYKEMGAHIITGTTEGFFMWVKDNIKGINHDKEEVKLTDGILKNYMMPTRNSLKYTRKKEDYYVKGETDWYNILYDHPYKTKEVDNIKDIYLKNKNVLVVGFPFSGKTTILMQLMLTISGNKFYFERLEQELANLVINNLSNEKATILVDNCTDDIYGYIKLASRENIRIIGFTDNISFESSKFILDNKIQYYKYEIEDISYDEAQRIYNHIPDNIKASKFSYKAEEEKFSMFEMMGKNVKNVISKDRVKSILDKIKEKIKYGIDIIGLTCYLSKFHSALSMDIMFSYFDNIKSDNKYKILNDIINKVKDFLAEETGSSLDLEKLDQDYYTLRSHIFMEHTHNVLVENFSTIYSQIIKKLITKVKPIYIINYKAFSRKAYDSQFFYDLFGKDGMSIYKVIYDNDQRNYYTLQQMALYMGTIKKFREAHEYIDRAKEMSPNNYSIKNSRAIILFEANKHVDYKNRDKGIKNLREAMSILENCHKNDERKVYHSQKYAEFAIYLNNKFKIKDYLKQSLEWLKEIELKIGASERTKNLIRELEKTIC</sequence>
<proteinExistence type="predicted"/>
<dbReference type="Gene3D" id="1.25.40.10">
    <property type="entry name" value="Tetratricopeptide repeat domain"/>
    <property type="match status" value="1"/>
</dbReference>
<accession>A0A5C8F4W3</accession>